<proteinExistence type="inferred from homology"/>
<dbReference type="Gene3D" id="2.40.420.20">
    <property type="match status" value="1"/>
</dbReference>
<evidence type="ECO:0000313" key="6">
    <source>
        <dbReference type="EMBL" id="KKW33048.1"/>
    </source>
</evidence>
<evidence type="ECO:0000256" key="2">
    <source>
        <dbReference type="ARBA" id="ARBA00009477"/>
    </source>
</evidence>
<accession>A0A0G1XP42</accession>
<reference evidence="6 7" key="1">
    <citation type="journal article" date="2015" name="Nature">
        <title>rRNA introns, odd ribosomes, and small enigmatic genomes across a large radiation of phyla.</title>
        <authorList>
            <person name="Brown C.T."/>
            <person name="Hug L.A."/>
            <person name="Thomas B.C."/>
            <person name="Sharon I."/>
            <person name="Castelle C.J."/>
            <person name="Singh A."/>
            <person name="Wilkins M.J."/>
            <person name="Williams K.H."/>
            <person name="Banfield J.F."/>
        </authorList>
    </citation>
    <scope>NUCLEOTIDE SEQUENCE [LARGE SCALE GENOMIC DNA]</scope>
</reference>
<keyword evidence="4" id="KW-0812">Transmembrane</keyword>
<evidence type="ECO:0000256" key="3">
    <source>
        <dbReference type="ARBA" id="ARBA00023054"/>
    </source>
</evidence>
<evidence type="ECO:0000259" key="5">
    <source>
        <dbReference type="Pfam" id="PF25967"/>
    </source>
</evidence>
<gene>
    <name evidence="6" type="ORF">UY76_C0010G0005</name>
</gene>
<dbReference type="InterPro" id="IPR058627">
    <property type="entry name" value="MdtA-like_C"/>
</dbReference>
<feature type="transmembrane region" description="Helical" evidence="4">
    <location>
        <begin position="7"/>
        <end position="25"/>
    </location>
</feature>
<evidence type="ECO:0000256" key="1">
    <source>
        <dbReference type="ARBA" id="ARBA00004196"/>
    </source>
</evidence>
<comment type="subcellular location">
    <subcellularLocation>
        <location evidence="1">Cell envelope</location>
    </subcellularLocation>
</comment>
<evidence type="ECO:0000256" key="4">
    <source>
        <dbReference type="SAM" id="Phobius"/>
    </source>
</evidence>
<evidence type="ECO:0000313" key="7">
    <source>
        <dbReference type="Proteomes" id="UP000034054"/>
    </source>
</evidence>
<keyword evidence="4" id="KW-0472">Membrane</keyword>
<dbReference type="GO" id="GO:0030313">
    <property type="term" value="C:cell envelope"/>
    <property type="evidence" value="ECO:0007669"/>
    <property type="project" value="UniProtKB-SubCell"/>
</dbReference>
<dbReference type="InterPro" id="IPR050465">
    <property type="entry name" value="UPF0194_transport"/>
</dbReference>
<dbReference type="InterPro" id="IPR006143">
    <property type="entry name" value="RND_pump_MFP"/>
</dbReference>
<comment type="similarity">
    <text evidence="2">Belongs to the membrane fusion protein (MFP) (TC 8.A.1) family.</text>
</comment>
<dbReference type="Proteomes" id="UP000034054">
    <property type="component" value="Unassembled WGS sequence"/>
</dbReference>
<dbReference type="PANTHER" id="PTHR32347">
    <property type="entry name" value="EFFLUX SYSTEM COMPONENT YKNX-RELATED"/>
    <property type="match status" value="1"/>
</dbReference>
<dbReference type="GO" id="GO:0022857">
    <property type="term" value="F:transmembrane transporter activity"/>
    <property type="evidence" value="ECO:0007669"/>
    <property type="project" value="InterPro"/>
</dbReference>
<name>A0A0G1XP42_9BACT</name>
<protein>
    <recommendedName>
        <fullName evidence="5">Multidrug resistance protein MdtA-like C-terminal permuted SH3 domain-containing protein</fullName>
    </recommendedName>
</protein>
<dbReference type="GO" id="GO:0016020">
    <property type="term" value="C:membrane"/>
    <property type="evidence" value="ECO:0007669"/>
    <property type="project" value="InterPro"/>
</dbReference>
<dbReference type="Gene3D" id="2.40.30.170">
    <property type="match status" value="1"/>
</dbReference>
<dbReference type="Pfam" id="PF25967">
    <property type="entry name" value="RND-MFP_C"/>
    <property type="match status" value="1"/>
</dbReference>
<dbReference type="AlphaFoldDB" id="A0A0G1XP42"/>
<dbReference type="EMBL" id="LCRH01000010">
    <property type="protein sequence ID" value="KKW33048.1"/>
    <property type="molecule type" value="Genomic_DNA"/>
</dbReference>
<feature type="domain" description="Multidrug resistance protein MdtA-like C-terminal permuted SH3" evidence="5">
    <location>
        <begin position="547"/>
        <end position="606"/>
    </location>
</feature>
<dbReference type="Gene3D" id="2.40.50.100">
    <property type="match status" value="1"/>
</dbReference>
<dbReference type="NCBIfam" id="TIGR01730">
    <property type="entry name" value="RND_mfp"/>
    <property type="match status" value="1"/>
</dbReference>
<keyword evidence="3" id="KW-0175">Coiled coil</keyword>
<organism evidence="6 7">
    <name type="scientific">Candidatus Uhrbacteria bacterium GW2011_GWA2_52_8d</name>
    <dbReference type="NCBI Taxonomy" id="1618979"/>
    <lineage>
        <taxon>Bacteria</taxon>
        <taxon>Candidatus Uhriibacteriota</taxon>
    </lineage>
</organism>
<comment type="caution">
    <text evidence="6">The sequence shown here is derived from an EMBL/GenBank/DDBJ whole genome shotgun (WGS) entry which is preliminary data.</text>
</comment>
<keyword evidence="4" id="KW-1133">Transmembrane helix</keyword>
<sequence length="608" mass="64118">MKLFRRWWFWVLSIVVIGLIGFFVLKPSTPVEYVTEVATREALVQTVDANGEVVSLDEVELSFDLSGTVESILVSVGDAVGIGDLLAVLETGELIADVQSAYQAVQVAQGTLDAQKAGASKESIAVSQAALVSAQTDYDHSVALSPLAETLYLAQESVQSTALASASDDVTQTIADNALLIADAYDDLLGSAWAGAIEARSAYSKGDEVLGVHNTTLNDDYQNLLSSGNSAAVESAKTALTALKASLSSTESAIISAQYGSSGTIVTSAEQVEEALDDAAALLLYIRMAVSVMPATGDLSVSEATTLATSIDTSRAAVQVDQAALQNAFQTVQDALSSSSHNLEDATNALAQAQASYDEAVASREYQVVIADQAISSAQAVSGLREAELAQAQAAPRVVDLASYEAEVARSQAVYASSQVRLARAQMHSPIVGDVTDIAIEVGEQVTATSAVVTVQTTQEQFEIVADVSESDIAKLAIGQKAEITFDAFGSSQKLVGEVRKIDPAEKLIESVVYYEVTVSFVQADQSLALRPGLSADLIFTTDRKEDALTISQRALQSRNGSTYVRVLKDGSVEERDVTIGLRGDLGRVEILSGLEEGEEIIIRELTP</sequence>